<dbReference type="OrthoDB" id="1676881at2759"/>
<sequence>MKQYNNYIINSVEIDTCEKICNALIYFNNATETFSHVYKPISNQFIREAVNLAGAFSNFENADYVSDGVYGSRPQDPHTQKNRRYHDRWVTSSAVPSSAMPSSARKRSTQNMIQKPGEPGALIGHALIGHALIGQEKVYSEYDPESRRTGCPHRPCSHRPCPHRPCSHRPCPHRPGKDLSRI</sequence>
<gene>
    <name evidence="2" type="ORF">CEURO_LOCUS15972</name>
</gene>
<reference evidence="2" key="1">
    <citation type="submission" date="2022-07" db="EMBL/GenBank/DDBJ databases">
        <authorList>
            <person name="Macas J."/>
            <person name="Novak P."/>
            <person name="Neumann P."/>
        </authorList>
    </citation>
    <scope>NUCLEOTIDE SEQUENCE</scope>
</reference>
<dbReference type="AlphaFoldDB" id="A0A9P1EG73"/>
<dbReference type="EMBL" id="CAMAPE010000044">
    <property type="protein sequence ID" value="CAH9102889.1"/>
    <property type="molecule type" value="Genomic_DNA"/>
</dbReference>
<dbReference type="Proteomes" id="UP001152484">
    <property type="component" value="Unassembled WGS sequence"/>
</dbReference>
<organism evidence="2 3">
    <name type="scientific">Cuscuta europaea</name>
    <name type="common">European dodder</name>
    <dbReference type="NCBI Taxonomy" id="41803"/>
    <lineage>
        <taxon>Eukaryota</taxon>
        <taxon>Viridiplantae</taxon>
        <taxon>Streptophyta</taxon>
        <taxon>Embryophyta</taxon>
        <taxon>Tracheophyta</taxon>
        <taxon>Spermatophyta</taxon>
        <taxon>Magnoliopsida</taxon>
        <taxon>eudicotyledons</taxon>
        <taxon>Gunneridae</taxon>
        <taxon>Pentapetalae</taxon>
        <taxon>asterids</taxon>
        <taxon>lamiids</taxon>
        <taxon>Solanales</taxon>
        <taxon>Convolvulaceae</taxon>
        <taxon>Cuscuteae</taxon>
        <taxon>Cuscuta</taxon>
        <taxon>Cuscuta subgen. Cuscuta</taxon>
    </lineage>
</organism>
<feature type="region of interest" description="Disordered" evidence="1">
    <location>
        <begin position="143"/>
        <end position="182"/>
    </location>
</feature>
<evidence type="ECO:0000313" key="2">
    <source>
        <dbReference type="EMBL" id="CAH9102889.1"/>
    </source>
</evidence>
<protein>
    <submittedName>
        <fullName evidence="2">Uncharacterized protein</fullName>
    </submittedName>
</protein>
<feature type="compositionally biased region" description="Basic residues" evidence="1">
    <location>
        <begin position="155"/>
        <end position="174"/>
    </location>
</feature>
<feature type="region of interest" description="Disordered" evidence="1">
    <location>
        <begin position="74"/>
        <end position="106"/>
    </location>
</feature>
<evidence type="ECO:0000256" key="1">
    <source>
        <dbReference type="SAM" id="MobiDB-lite"/>
    </source>
</evidence>
<feature type="compositionally biased region" description="Low complexity" evidence="1">
    <location>
        <begin position="92"/>
        <end position="103"/>
    </location>
</feature>
<name>A0A9P1EG73_CUSEU</name>
<comment type="caution">
    <text evidence="2">The sequence shown here is derived from an EMBL/GenBank/DDBJ whole genome shotgun (WGS) entry which is preliminary data.</text>
</comment>
<accession>A0A9P1EG73</accession>
<evidence type="ECO:0000313" key="3">
    <source>
        <dbReference type="Proteomes" id="UP001152484"/>
    </source>
</evidence>
<proteinExistence type="predicted"/>
<keyword evidence="3" id="KW-1185">Reference proteome</keyword>